<keyword evidence="1" id="KW-0472">Membrane</keyword>
<dbReference type="Proteomes" id="UP000797356">
    <property type="component" value="Chromosome 1"/>
</dbReference>
<reference evidence="2" key="2">
    <citation type="submission" date="2019-07" db="EMBL/GenBank/DDBJ databases">
        <authorList>
            <person name="Yang Y."/>
            <person name="Bocs S."/>
            <person name="Baudouin L."/>
        </authorList>
    </citation>
    <scope>NUCLEOTIDE SEQUENCE</scope>
    <source>
        <tissue evidence="2">Spear leaf of Hainan Tall coconut</tissue>
    </source>
</reference>
<keyword evidence="1" id="KW-0812">Transmembrane</keyword>
<name>A0A8K0HV29_COCNU</name>
<reference evidence="2" key="1">
    <citation type="journal article" date="2017" name="Gigascience">
        <title>The genome draft of coconut (Cocos nucifera).</title>
        <authorList>
            <person name="Xiao Y."/>
            <person name="Xu P."/>
            <person name="Fan H."/>
            <person name="Baudouin L."/>
            <person name="Xia W."/>
            <person name="Bocs S."/>
            <person name="Xu J."/>
            <person name="Li Q."/>
            <person name="Guo A."/>
            <person name="Zhou L."/>
            <person name="Li J."/>
            <person name="Wu Y."/>
            <person name="Ma Z."/>
            <person name="Armero A."/>
            <person name="Issali A.E."/>
            <person name="Liu N."/>
            <person name="Peng M."/>
            <person name="Yang Y."/>
        </authorList>
    </citation>
    <scope>NUCLEOTIDE SEQUENCE</scope>
    <source>
        <tissue evidence="2">Spear leaf of Hainan Tall coconut</tissue>
    </source>
</reference>
<proteinExistence type="predicted"/>
<keyword evidence="3" id="KW-1185">Reference proteome</keyword>
<sequence>MKKGLPPSSSPSIRQHFWLGLLLCYSTLAALFVSNVGWIGRKRDWWTVEQYGFNNERMGEVEKGEKVPAALGEF</sequence>
<keyword evidence="1" id="KW-1133">Transmembrane helix</keyword>
<organism evidence="2 3">
    <name type="scientific">Cocos nucifera</name>
    <name type="common">Coconut palm</name>
    <dbReference type="NCBI Taxonomy" id="13894"/>
    <lineage>
        <taxon>Eukaryota</taxon>
        <taxon>Viridiplantae</taxon>
        <taxon>Streptophyta</taxon>
        <taxon>Embryophyta</taxon>
        <taxon>Tracheophyta</taxon>
        <taxon>Spermatophyta</taxon>
        <taxon>Magnoliopsida</taxon>
        <taxon>Liliopsida</taxon>
        <taxon>Arecaceae</taxon>
        <taxon>Arecoideae</taxon>
        <taxon>Cocoseae</taxon>
        <taxon>Attaleinae</taxon>
        <taxon>Cocos</taxon>
    </lineage>
</organism>
<evidence type="ECO:0000313" key="2">
    <source>
        <dbReference type="EMBL" id="KAG1326703.1"/>
    </source>
</evidence>
<feature type="transmembrane region" description="Helical" evidence="1">
    <location>
        <begin position="16"/>
        <end position="38"/>
    </location>
</feature>
<evidence type="ECO:0000256" key="1">
    <source>
        <dbReference type="SAM" id="Phobius"/>
    </source>
</evidence>
<comment type="caution">
    <text evidence="2">The sequence shown here is derived from an EMBL/GenBank/DDBJ whole genome shotgun (WGS) entry which is preliminary data.</text>
</comment>
<dbReference type="AlphaFoldDB" id="A0A8K0HV29"/>
<protein>
    <submittedName>
        <fullName evidence="2">Uncharacterized protein</fullName>
    </submittedName>
</protein>
<dbReference type="EMBL" id="CM017872">
    <property type="protein sequence ID" value="KAG1326703.1"/>
    <property type="molecule type" value="Genomic_DNA"/>
</dbReference>
<gene>
    <name evidence="2" type="ORF">COCNU_01G006370</name>
</gene>
<evidence type="ECO:0000313" key="3">
    <source>
        <dbReference type="Proteomes" id="UP000797356"/>
    </source>
</evidence>
<accession>A0A8K0HV29</accession>